<dbReference type="PANTHER" id="PTHR47642:SF5">
    <property type="entry name" value="ATP-DEPENDENT DNA HELICASE"/>
    <property type="match status" value="1"/>
</dbReference>
<feature type="domain" description="Helitron helicase-like" evidence="1">
    <location>
        <begin position="189"/>
        <end position="369"/>
    </location>
</feature>
<dbReference type="Pfam" id="PF14214">
    <property type="entry name" value="Helitron_like_N"/>
    <property type="match status" value="1"/>
</dbReference>
<protein>
    <recommendedName>
        <fullName evidence="1">Helitron helicase-like domain-containing protein</fullName>
    </recommendedName>
</protein>
<sequence>MLPGGQYAEKGLILNLPSNALEILSTLPSSLHNLPFVIVQFSSDTASAIDVSKRKVSLPKIFDALLWLKENNVLYSDLVLQYDGEGLPHCGDVCSSENIFAEEAIDEDVLIPVNPSNIFFLDSFPDGGNELSIPHNEHTPINLLEVASGEEMAFPWLFPFGCNGFKQERSKQLMPKMYFKARLYDQDSRFRKNITYLLHTAVSYNISCLKSAVNIKMKITHANNGNQQPVSMDCIRNLASNTDLLENSYMLLKKIKGTVAYFKNMLYDLLASFRCLGPPTLFMTLSADDLHWPELGMTLEDIEFREAFGKSFSSSMRSDPLLTATHFERRFRSLLNNVILNGCQPLGKVTDHFARVEFQNRGSPHIHMFLWIADVPKEINNATALSALEYINRTIFSKLPDQNADPELYSLVHRLQMHHLTAYCSVRKAKCRFGFPRQVSGRSRLISNMHIQSQNRGRFYITSRDVESRFINDYNAVILRHWRANMDLQYIQNAEGAAYYVCSYLCKSEPDDLKNALGNLIYTVLSENPSLPRNVRLMKIGLCVLKHRRMSAQEAAFRMGSLQLLHASREFVYLNTWPLQKRMKILRSTSDLQALSDEDTNVFKHNILDYYRARPLNLEACSLLYFASWYVKVTEPKKKENKIHCAQYNVWFRKKGKFSVVRYPKFGSEEYFYSMLMLLFPHRTEDDLFSDMPTAREAFDAKQDFFDSSISFMYETIATEIENAVRRIHLTEEELSNTRDDLPEENIGDNLAPEISSLPLFEESNIPYNESMNSSSADNDVITELHSLECCIMSIDDFNCKLHSLSSCQKHYGECCNVDLHQQEIIRNKKNNECPFGGLNLFHLLFLKQNMRQSQDPKYACLLDHARLGILTKNDIAMLVERLNFEPSQVDNVIHLFALRSDVAAFNSAKLAKSSSPTVHIPSVHYFGHYDVDAGSEVPTIFFHTNVDDVGGLSSQLTLCLGAKAMLIRNIHTDQGLADEKMTIIGRVLRKSGDFLVYAGKSGTMKYFNIIVGNVDTISHLRCYQKQKFTMVREGLTYKFSNIILKADAYWVVQSSAISIVPPVTVSSTATVPLLPEEEPKAGQKRTIGQALSSPMKSTVCAKIVKVQCLGLKDGTKAVKVALFQDLAEQEYLPDTVVEFTGLYKKLYAGQEQLVASRLTECQFLGNDKLSVPVTDSDIAFFDKDPDFGCSDNSSMKEDCIITSTVDAFMYLACDYDGCYKKKMTDGVCPTCGGSSQKMTCRAKLELQRPTGELLETTVFEADLALLFGSLELATHKENLDFMVHLGYKLPVAFQAHIKNNRVMNISK</sequence>
<organism evidence="2 3">
    <name type="scientific">Mya arenaria</name>
    <name type="common">Soft-shell clam</name>
    <dbReference type="NCBI Taxonomy" id="6604"/>
    <lineage>
        <taxon>Eukaryota</taxon>
        <taxon>Metazoa</taxon>
        <taxon>Spiralia</taxon>
        <taxon>Lophotrochozoa</taxon>
        <taxon>Mollusca</taxon>
        <taxon>Bivalvia</taxon>
        <taxon>Autobranchia</taxon>
        <taxon>Heteroconchia</taxon>
        <taxon>Euheterodonta</taxon>
        <taxon>Imparidentia</taxon>
        <taxon>Neoheterodontei</taxon>
        <taxon>Myida</taxon>
        <taxon>Myoidea</taxon>
        <taxon>Myidae</taxon>
        <taxon>Mya</taxon>
    </lineage>
</organism>
<dbReference type="Proteomes" id="UP001164746">
    <property type="component" value="Chromosome 2"/>
</dbReference>
<name>A0ABY7DKL8_MYAAR</name>
<evidence type="ECO:0000259" key="1">
    <source>
        <dbReference type="Pfam" id="PF14214"/>
    </source>
</evidence>
<accession>A0ABY7DKL8</accession>
<proteinExistence type="predicted"/>
<evidence type="ECO:0000313" key="3">
    <source>
        <dbReference type="Proteomes" id="UP001164746"/>
    </source>
</evidence>
<dbReference type="InterPro" id="IPR051055">
    <property type="entry name" value="PIF1_helicase"/>
</dbReference>
<reference evidence="2" key="1">
    <citation type="submission" date="2022-11" db="EMBL/GenBank/DDBJ databases">
        <title>Centuries of genome instability and evolution in soft-shell clam transmissible cancer (bioRxiv).</title>
        <authorList>
            <person name="Hart S.F.M."/>
            <person name="Yonemitsu M.A."/>
            <person name="Giersch R.M."/>
            <person name="Beal B.F."/>
            <person name="Arriagada G."/>
            <person name="Davis B.W."/>
            <person name="Ostrander E.A."/>
            <person name="Goff S.P."/>
            <person name="Metzger M.J."/>
        </authorList>
    </citation>
    <scope>NUCLEOTIDE SEQUENCE</scope>
    <source>
        <strain evidence="2">MELC-2E11</strain>
        <tissue evidence="2">Siphon/mantle</tissue>
    </source>
</reference>
<dbReference type="PANTHER" id="PTHR47642">
    <property type="entry name" value="ATP-DEPENDENT DNA HELICASE"/>
    <property type="match status" value="1"/>
</dbReference>
<gene>
    <name evidence="2" type="ORF">MAR_028230</name>
</gene>
<dbReference type="InterPro" id="IPR025476">
    <property type="entry name" value="Helitron_helicase-like"/>
</dbReference>
<keyword evidence="3" id="KW-1185">Reference proteome</keyword>
<dbReference type="EMBL" id="CP111013">
    <property type="protein sequence ID" value="WAQ95540.1"/>
    <property type="molecule type" value="Genomic_DNA"/>
</dbReference>
<evidence type="ECO:0000313" key="2">
    <source>
        <dbReference type="EMBL" id="WAQ95540.1"/>
    </source>
</evidence>